<dbReference type="Proteomes" id="UP001302745">
    <property type="component" value="Unassembled WGS sequence"/>
</dbReference>
<name>A0AAN6VP10_9PEZI</name>
<keyword evidence="1" id="KW-0732">Signal</keyword>
<protein>
    <submittedName>
        <fullName evidence="2">Uncharacterized protein</fullName>
    </submittedName>
</protein>
<organism evidence="2 3">
    <name type="scientific">Chaetomidium leptoderma</name>
    <dbReference type="NCBI Taxonomy" id="669021"/>
    <lineage>
        <taxon>Eukaryota</taxon>
        <taxon>Fungi</taxon>
        <taxon>Dikarya</taxon>
        <taxon>Ascomycota</taxon>
        <taxon>Pezizomycotina</taxon>
        <taxon>Sordariomycetes</taxon>
        <taxon>Sordariomycetidae</taxon>
        <taxon>Sordariales</taxon>
        <taxon>Chaetomiaceae</taxon>
        <taxon>Chaetomidium</taxon>
    </lineage>
</organism>
<evidence type="ECO:0000313" key="2">
    <source>
        <dbReference type="EMBL" id="KAK4155148.1"/>
    </source>
</evidence>
<comment type="caution">
    <text evidence="2">The sequence shown here is derived from an EMBL/GenBank/DDBJ whole genome shotgun (WGS) entry which is preliminary data.</text>
</comment>
<keyword evidence="3" id="KW-1185">Reference proteome</keyword>
<reference evidence="2" key="2">
    <citation type="submission" date="2023-05" db="EMBL/GenBank/DDBJ databases">
        <authorList>
            <consortium name="Lawrence Berkeley National Laboratory"/>
            <person name="Steindorff A."/>
            <person name="Hensen N."/>
            <person name="Bonometti L."/>
            <person name="Westerberg I."/>
            <person name="Brannstrom I.O."/>
            <person name="Guillou S."/>
            <person name="Cros-Aarteil S."/>
            <person name="Calhoun S."/>
            <person name="Haridas S."/>
            <person name="Kuo A."/>
            <person name="Mondo S."/>
            <person name="Pangilinan J."/>
            <person name="Riley R."/>
            <person name="Labutti K."/>
            <person name="Andreopoulos B."/>
            <person name="Lipzen A."/>
            <person name="Chen C."/>
            <person name="Yanf M."/>
            <person name="Daum C."/>
            <person name="Ng V."/>
            <person name="Clum A."/>
            <person name="Ohm R."/>
            <person name="Martin F."/>
            <person name="Silar P."/>
            <person name="Natvig D."/>
            <person name="Lalanne C."/>
            <person name="Gautier V."/>
            <person name="Ament-Velasquez S.L."/>
            <person name="Kruys A."/>
            <person name="Hutchinson M.I."/>
            <person name="Powell A.J."/>
            <person name="Barry K."/>
            <person name="Miller A.N."/>
            <person name="Grigoriev I.V."/>
            <person name="Debuchy R."/>
            <person name="Gladieux P."/>
            <person name="Thoren M.H."/>
            <person name="Johannesson H."/>
        </authorList>
    </citation>
    <scope>NUCLEOTIDE SEQUENCE</scope>
    <source>
        <strain evidence="2">CBS 538.74</strain>
    </source>
</reference>
<gene>
    <name evidence="2" type="ORF">C8A00DRAFT_32041</name>
</gene>
<dbReference type="EMBL" id="MU856894">
    <property type="protein sequence ID" value="KAK4155148.1"/>
    <property type="molecule type" value="Genomic_DNA"/>
</dbReference>
<evidence type="ECO:0000313" key="3">
    <source>
        <dbReference type="Proteomes" id="UP001302745"/>
    </source>
</evidence>
<proteinExistence type="predicted"/>
<sequence>MFSVKSLATLLTVGVLSAIAAPAAPSSDESTIVARQDTAVVFGCRGIRFSGECNTFYSPANSCFNVDNRWNDAISSIQVADKRRFKCTWFRDINCQGPSYGNQEDANLSDGNGAMNDRITSWLCVSK</sequence>
<accession>A0AAN6VP10</accession>
<dbReference type="AlphaFoldDB" id="A0AAN6VP10"/>
<dbReference type="Gene3D" id="2.60.20.10">
    <property type="entry name" value="Crystallins"/>
    <property type="match status" value="1"/>
</dbReference>
<feature type="signal peptide" evidence="1">
    <location>
        <begin position="1"/>
        <end position="25"/>
    </location>
</feature>
<evidence type="ECO:0000256" key="1">
    <source>
        <dbReference type="SAM" id="SignalP"/>
    </source>
</evidence>
<feature type="chain" id="PRO_5042944679" evidence="1">
    <location>
        <begin position="26"/>
        <end position="127"/>
    </location>
</feature>
<reference evidence="2" key="1">
    <citation type="journal article" date="2023" name="Mol. Phylogenet. Evol.">
        <title>Genome-scale phylogeny and comparative genomics of the fungal order Sordariales.</title>
        <authorList>
            <person name="Hensen N."/>
            <person name="Bonometti L."/>
            <person name="Westerberg I."/>
            <person name="Brannstrom I.O."/>
            <person name="Guillou S."/>
            <person name="Cros-Aarteil S."/>
            <person name="Calhoun S."/>
            <person name="Haridas S."/>
            <person name="Kuo A."/>
            <person name="Mondo S."/>
            <person name="Pangilinan J."/>
            <person name="Riley R."/>
            <person name="LaButti K."/>
            <person name="Andreopoulos B."/>
            <person name="Lipzen A."/>
            <person name="Chen C."/>
            <person name="Yan M."/>
            <person name="Daum C."/>
            <person name="Ng V."/>
            <person name="Clum A."/>
            <person name="Steindorff A."/>
            <person name="Ohm R.A."/>
            <person name="Martin F."/>
            <person name="Silar P."/>
            <person name="Natvig D.O."/>
            <person name="Lalanne C."/>
            <person name="Gautier V."/>
            <person name="Ament-Velasquez S.L."/>
            <person name="Kruys A."/>
            <person name="Hutchinson M.I."/>
            <person name="Powell A.J."/>
            <person name="Barry K."/>
            <person name="Miller A.N."/>
            <person name="Grigoriev I.V."/>
            <person name="Debuchy R."/>
            <person name="Gladieux P."/>
            <person name="Hiltunen Thoren M."/>
            <person name="Johannesson H."/>
        </authorList>
    </citation>
    <scope>NUCLEOTIDE SEQUENCE</scope>
    <source>
        <strain evidence="2">CBS 538.74</strain>
    </source>
</reference>